<keyword evidence="5" id="KW-0808">Transferase</keyword>
<evidence type="ECO:0000259" key="11">
    <source>
        <dbReference type="PROSITE" id="PS50109"/>
    </source>
</evidence>
<dbReference type="SMART" id="SM01079">
    <property type="entry name" value="CHASE"/>
    <property type="match status" value="1"/>
</dbReference>
<dbReference type="InterPro" id="IPR036890">
    <property type="entry name" value="HATPase_C_sf"/>
</dbReference>
<evidence type="ECO:0000256" key="1">
    <source>
        <dbReference type="ARBA" id="ARBA00000085"/>
    </source>
</evidence>
<sequence>MVIKKRNIYIYASIMILLIICEITITIVIRNYIQNNQSNNIRNVAKSNADTIISLTKTSYADLDYILKRNLGLFEINGVYMPLSEYKIYLGSNILPNSLAVQYQRWIPKILHEDRETYEQYGKANVFPNFEITTFSGNSLTNLTWSRTPNRTEYYSLMLSEPPLPNSIPSGGDFVTSRTSEIFIEALEFNAPHLTSRIGLFAFLNQQNYGVEYYAPVYNKRNISPPLTGSLIGFVQLLYIPSVIMNNILNISENDKKLDFMIFDMNEENNMSTIYINEHENKYSYVTGYNDISRINEKYIEIRDFPFINRKYRFVFIFNKFFVDSFDDFFAESVIIFLTLLFLLFDVIIVAVVWTIHRNNIFRKQESFNMMAAHTSHELRNPLNVIKNFVEFAIEDLNEFKKTHSQMQNIELITETLDKLKTVSKKTLSIDIILADSLIVHQLKQNSIKIITSVFKLSDLIKDLEVAVNSKLLEKQTVKLITIIDNSEVILNTDYQHLQQILINLMINAIKFSDDTDVTLKTSNKNNYILFEVIDNGCGIPFDKQKDIFKPFYQLKMKQHLGGIGMGLYISKWLSEILGYKLWFTSQENLDKTWTTSFNLSVPLVLVLNGSSVTNRKNSIENETVV</sequence>
<keyword evidence="7" id="KW-0418">Kinase</keyword>
<dbReference type="SMART" id="SM00388">
    <property type="entry name" value="HisKA"/>
    <property type="match status" value="1"/>
</dbReference>
<evidence type="ECO:0000256" key="6">
    <source>
        <dbReference type="ARBA" id="ARBA00022692"/>
    </source>
</evidence>
<dbReference type="InterPro" id="IPR006189">
    <property type="entry name" value="CHASE_dom"/>
</dbReference>
<dbReference type="InterPro" id="IPR003661">
    <property type="entry name" value="HisK_dim/P_dom"/>
</dbReference>
<dbReference type="Pfam" id="PF03924">
    <property type="entry name" value="CHASE"/>
    <property type="match status" value="1"/>
</dbReference>
<evidence type="ECO:0000256" key="9">
    <source>
        <dbReference type="ARBA" id="ARBA00023136"/>
    </source>
</evidence>
<evidence type="ECO:0000256" key="3">
    <source>
        <dbReference type="ARBA" id="ARBA00012438"/>
    </source>
</evidence>
<evidence type="ECO:0000256" key="8">
    <source>
        <dbReference type="ARBA" id="ARBA00022989"/>
    </source>
</evidence>
<dbReference type="CDD" id="cd00075">
    <property type="entry name" value="HATPase"/>
    <property type="match status" value="1"/>
</dbReference>
<organism evidence="13">
    <name type="scientific">viral metagenome</name>
    <dbReference type="NCBI Taxonomy" id="1070528"/>
    <lineage>
        <taxon>unclassified sequences</taxon>
        <taxon>metagenomes</taxon>
        <taxon>organismal metagenomes</taxon>
    </lineage>
</organism>
<dbReference type="PANTHER" id="PTHR43047">
    <property type="entry name" value="TWO-COMPONENT HISTIDINE PROTEIN KINASE"/>
    <property type="match status" value="1"/>
</dbReference>
<feature type="transmembrane region" description="Helical" evidence="10">
    <location>
        <begin position="334"/>
        <end position="356"/>
    </location>
</feature>
<evidence type="ECO:0000313" key="13">
    <source>
        <dbReference type="EMBL" id="QHT24765.1"/>
    </source>
</evidence>
<dbReference type="PRINTS" id="PR00344">
    <property type="entry name" value="BCTRLSENSOR"/>
</dbReference>
<keyword evidence="6 10" id="KW-0812">Transmembrane</keyword>
<dbReference type="SUPFAM" id="SSF55874">
    <property type="entry name" value="ATPase domain of HSP90 chaperone/DNA topoisomerase II/histidine kinase"/>
    <property type="match status" value="1"/>
</dbReference>
<feature type="domain" description="CHASE" evidence="12">
    <location>
        <begin position="106"/>
        <end position="275"/>
    </location>
</feature>
<dbReference type="EMBL" id="MN739748">
    <property type="protein sequence ID" value="QHT24765.1"/>
    <property type="molecule type" value="Genomic_DNA"/>
</dbReference>
<keyword evidence="4" id="KW-0597">Phosphoprotein</keyword>
<feature type="domain" description="Histidine kinase" evidence="11">
    <location>
        <begin position="374"/>
        <end position="606"/>
    </location>
</feature>
<dbReference type="GO" id="GO:0016020">
    <property type="term" value="C:membrane"/>
    <property type="evidence" value="ECO:0007669"/>
    <property type="project" value="UniProtKB-SubCell"/>
</dbReference>
<feature type="transmembrane region" description="Helical" evidence="10">
    <location>
        <begin position="9"/>
        <end position="33"/>
    </location>
</feature>
<dbReference type="InterPro" id="IPR042240">
    <property type="entry name" value="CHASE_sf"/>
</dbReference>
<name>A0A6C0EBK8_9ZZZZ</name>
<dbReference type="InterPro" id="IPR036097">
    <property type="entry name" value="HisK_dim/P_sf"/>
</dbReference>
<evidence type="ECO:0000256" key="5">
    <source>
        <dbReference type="ARBA" id="ARBA00022679"/>
    </source>
</evidence>
<comment type="catalytic activity">
    <reaction evidence="1">
        <text>ATP + protein L-histidine = ADP + protein N-phospho-L-histidine.</text>
        <dbReference type="EC" id="2.7.13.3"/>
    </reaction>
</comment>
<comment type="subcellular location">
    <subcellularLocation>
        <location evidence="2">Membrane</location>
    </subcellularLocation>
</comment>
<dbReference type="PROSITE" id="PS50109">
    <property type="entry name" value="HIS_KIN"/>
    <property type="match status" value="1"/>
</dbReference>
<evidence type="ECO:0000256" key="4">
    <source>
        <dbReference type="ARBA" id="ARBA00022553"/>
    </source>
</evidence>
<dbReference type="CDD" id="cd00082">
    <property type="entry name" value="HisKA"/>
    <property type="match status" value="1"/>
</dbReference>
<keyword evidence="9 10" id="KW-0472">Membrane</keyword>
<evidence type="ECO:0000256" key="10">
    <source>
        <dbReference type="SAM" id="Phobius"/>
    </source>
</evidence>
<dbReference type="InterPro" id="IPR005467">
    <property type="entry name" value="His_kinase_dom"/>
</dbReference>
<proteinExistence type="predicted"/>
<protein>
    <recommendedName>
        <fullName evidence="3">histidine kinase</fullName>
        <ecNumber evidence="3">2.7.13.3</ecNumber>
    </recommendedName>
</protein>
<dbReference type="Pfam" id="PF00512">
    <property type="entry name" value="HisKA"/>
    <property type="match status" value="1"/>
</dbReference>
<dbReference type="Gene3D" id="3.30.565.10">
    <property type="entry name" value="Histidine kinase-like ATPase, C-terminal domain"/>
    <property type="match status" value="1"/>
</dbReference>
<dbReference type="SUPFAM" id="SSF47384">
    <property type="entry name" value="Homodimeric domain of signal transducing histidine kinase"/>
    <property type="match status" value="1"/>
</dbReference>
<dbReference type="GO" id="GO:0000155">
    <property type="term" value="F:phosphorelay sensor kinase activity"/>
    <property type="evidence" value="ECO:0007669"/>
    <property type="project" value="InterPro"/>
</dbReference>
<evidence type="ECO:0000256" key="7">
    <source>
        <dbReference type="ARBA" id="ARBA00022777"/>
    </source>
</evidence>
<dbReference type="Pfam" id="PF02518">
    <property type="entry name" value="HATPase_c"/>
    <property type="match status" value="1"/>
</dbReference>
<dbReference type="Gene3D" id="1.10.287.130">
    <property type="match status" value="1"/>
</dbReference>
<accession>A0A6C0EBK8</accession>
<dbReference type="PROSITE" id="PS50839">
    <property type="entry name" value="CHASE"/>
    <property type="match status" value="1"/>
</dbReference>
<dbReference type="AlphaFoldDB" id="A0A6C0EBK8"/>
<evidence type="ECO:0000256" key="2">
    <source>
        <dbReference type="ARBA" id="ARBA00004370"/>
    </source>
</evidence>
<dbReference type="EC" id="2.7.13.3" evidence="3"/>
<dbReference type="SMART" id="SM00387">
    <property type="entry name" value="HATPase_c"/>
    <property type="match status" value="1"/>
</dbReference>
<dbReference type="InterPro" id="IPR003594">
    <property type="entry name" value="HATPase_dom"/>
</dbReference>
<reference evidence="13" key="1">
    <citation type="journal article" date="2020" name="Nature">
        <title>Giant virus diversity and host interactions through global metagenomics.</title>
        <authorList>
            <person name="Schulz F."/>
            <person name="Roux S."/>
            <person name="Paez-Espino D."/>
            <person name="Jungbluth S."/>
            <person name="Walsh D.A."/>
            <person name="Denef V.J."/>
            <person name="McMahon K.D."/>
            <person name="Konstantinidis K.T."/>
            <person name="Eloe-Fadrosh E.A."/>
            <person name="Kyrpides N.C."/>
            <person name="Woyke T."/>
        </authorList>
    </citation>
    <scope>NUCLEOTIDE SEQUENCE</scope>
    <source>
        <strain evidence="13">GVMAG-M-3300023179-150</strain>
    </source>
</reference>
<keyword evidence="8 10" id="KW-1133">Transmembrane helix</keyword>
<dbReference type="Gene3D" id="3.30.450.350">
    <property type="entry name" value="CHASE domain"/>
    <property type="match status" value="1"/>
</dbReference>
<dbReference type="InterPro" id="IPR004358">
    <property type="entry name" value="Sig_transdc_His_kin-like_C"/>
</dbReference>
<evidence type="ECO:0000259" key="12">
    <source>
        <dbReference type="PROSITE" id="PS50839"/>
    </source>
</evidence>